<dbReference type="InterPro" id="IPR058627">
    <property type="entry name" value="MdtA-like_C"/>
</dbReference>
<keyword evidence="1" id="KW-0813">Transport</keyword>
<organism evidence="5 6">
    <name type="scientific">Thiohalorhabdus methylotrophus</name>
    <dbReference type="NCBI Taxonomy" id="3242694"/>
    <lineage>
        <taxon>Bacteria</taxon>
        <taxon>Pseudomonadati</taxon>
        <taxon>Pseudomonadota</taxon>
        <taxon>Gammaproteobacteria</taxon>
        <taxon>Thiohalorhabdales</taxon>
        <taxon>Thiohalorhabdaceae</taxon>
        <taxon>Thiohalorhabdus</taxon>
    </lineage>
</organism>
<keyword evidence="2" id="KW-0175">Coiled coil</keyword>
<dbReference type="PANTHER" id="PTHR30097">
    <property type="entry name" value="CATION EFFLUX SYSTEM PROTEIN CUSB"/>
    <property type="match status" value="1"/>
</dbReference>
<proteinExistence type="predicted"/>
<evidence type="ECO:0000256" key="1">
    <source>
        <dbReference type="ARBA" id="ARBA00022448"/>
    </source>
</evidence>
<dbReference type="Proteomes" id="UP001575181">
    <property type="component" value="Unassembled WGS sequence"/>
</dbReference>
<evidence type="ECO:0000256" key="2">
    <source>
        <dbReference type="SAM" id="Coils"/>
    </source>
</evidence>
<feature type="signal peptide" evidence="3">
    <location>
        <begin position="1"/>
        <end position="21"/>
    </location>
</feature>
<dbReference type="InterPro" id="IPR051909">
    <property type="entry name" value="MFP_Cation_Efflux"/>
</dbReference>
<dbReference type="RefSeq" id="WP_373657019.1">
    <property type="nucleotide sequence ID" value="NZ_JBGUAW010000011.1"/>
</dbReference>
<evidence type="ECO:0000256" key="3">
    <source>
        <dbReference type="SAM" id="SignalP"/>
    </source>
</evidence>
<feature type="chain" id="PRO_5046515329" evidence="3">
    <location>
        <begin position="22"/>
        <end position="371"/>
    </location>
</feature>
<accession>A0ABV4U0C8</accession>
<comment type="caution">
    <text evidence="5">The sequence shown here is derived from an EMBL/GenBank/DDBJ whole genome shotgun (WGS) entry which is preliminary data.</text>
</comment>
<feature type="domain" description="Multidrug resistance protein MdtA-like C-terminal permuted SH3" evidence="4">
    <location>
        <begin position="328"/>
        <end position="353"/>
    </location>
</feature>
<dbReference type="EMBL" id="JBGUAW010000011">
    <property type="protein sequence ID" value="MFA9462236.1"/>
    <property type="molecule type" value="Genomic_DNA"/>
</dbReference>
<gene>
    <name evidence="5" type="ORF">ACERLL_15570</name>
</gene>
<evidence type="ECO:0000313" key="5">
    <source>
        <dbReference type="EMBL" id="MFA9462236.1"/>
    </source>
</evidence>
<evidence type="ECO:0000259" key="4">
    <source>
        <dbReference type="Pfam" id="PF25967"/>
    </source>
</evidence>
<sequence length="371" mass="39743">MKRLLGTAALLLLLAAAGFLAAQALAPGAGGLRSGLIALLGGSPRETVTAEGGGEDEAEEEPGGRRLVVRDGAVAVRLSTEAQERGALRTRALEARDRPLETVAYGRVVDIAPLVDLRGRYRQTRTELQAAEARRREAAADYRRLESLSEGAGNISRRQLQSARTRLAEARAKLDGLRRRLAGLRTQAELRWGPLLAETALTGGERFRALVERQQVLIRLTLPPAQRLPEGTRSVPVHPGGERAAARSATLVGPATEVTPGLPGETYYLRTGAGGLRTGMPVQAWVPQGGSGLRGVRVPAEAVVWYGGSPWVYRRAGKELFVRRPLRGEAQGGSWFVTKGLQAGDRVVTAGAQMLLSEELRAQIPEEDGDD</sequence>
<dbReference type="Gene3D" id="2.40.420.20">
    <property type="match status" value="1"/>
</dbReference>
<dbReference type="Pfam" id="PF25967">
    <property type="entry name" value="RND-MFP_C"/>
    <property type="match status" value="1"/>
</dbReference>
<feature type="coiled-coil region" evidence="2">
    <location>
        <begin position="114"/>
        <end position="187"/>
    </location>
</feature>
<keyword evidence="6" id="KW-1185">Reference proteome</keyword>
<reference evidence="5 6" key="1">
    <citation type="submission" date="2024-08" db="EMBL/GenBank/DDBJ databases">
        <title>Whole-genome sequencing of halo(alkali)philic microorganisms from hypersaline lakes.</title>
        <authorList>
            <person name="Sorokin D.Y."/>
            <person name="Merkel A.Y."/>
            <person name="Messina E."/>
            <person name="Yakimov M."/>
        </authorList>
    </citation>
    <scope>NUCLEOTIDE SEQUENCE [LARGE SCALE GENOMIC DNA]</scope>
    <source>
        <strain evidence="5 6">Cl-TMA</strain>
    </source>
</reference>
<name>A0ABV4U0C8_9GAMM</name>
<keyword evidence="3" id="KW-0732">Signal</keyword>
<dbReference type="PANTHER" id="PTHR30097:SF4">
    <property type="entry name" value="SLR6042 PROTEIN"/>
    <property type="match status" value="1"/>
</dbReference>
<evidence type="ECO:0000313" key="6">
    <source>
        <dbReference type="Proteomes" id="UP001575181"/>
    </source>
</evidence>
<protein>
    <submittedName>
        <fullName evidence="5">Efflux RND transporter periplasmic adaptor subunit</fullName>
    </submittedName>
</protein>